<evidence type="ECO:0000313" key="4">
    <source>
        <dbReference type="Proteomes" id="UP001626628"/>
    </source>
</evidence>
<evidence type="ECO:0000256" key="2">
    <source>
        <dbReference type="SAM" id="Phobius"/>
    </source>
</evidence>
<dbReference type="RefSeq" id="WP_399146672.1">
    <property type="nucleotide sequence ID" value="NZ_CP147982.1"/>
</dbReference>
<name>A0ABZ2QME5_9ACTN</name>
<gene>
    <name evidence="3" type="ORF">WAB15_17760</name>
</gene>
<sequence>MLPSASILQQIGLGVLFALGVVWVVAMARLLRRGRYEAAMRRDRREMRMRYAVRDREEPPTAPELLGSVPRQTGAAGPPAECVELSAAERAAFEGLVRQLSSRS</sequence>
<evidence type="ECO:0000256" key="1">
    <source>
        <dbReference type="SAM" id="MobiDB-lite"/>
    </source>
</evidence>
<feature type="transmembrane region" description="Helical" evidence="2">
    <location>
        <begin position="12"/>
        <end position="31"/>
    </location>
</feature>
<reference evidence="3 4" key="1">
    <citation type="submission" date="2024-03" db="EMBL/GenBank/DDBJ databases">
        <title>The complete genome of Streptomyces sirii sp.nov.</title>
        <authorList>
            <person name="Zakalyukina Y.V."/>
            <person name="Belik A.R."/>
            <person name="Biryukov M.V."/>
            <person name="Baturina O.A."/>
            <person name="Kabilov M.R."/>
        </authorList>
    </citation>
    <scope>NUCLEOTIDE SEQUENCE [LARGE SCALE GENOMIC DNA]</scope>
    <source>
        <strain evidence="3 4">BP-8</strain>
    </source>
</reference>
<evidence type="ECO:0000313" key="3">
    <source>
        <dbReference type="EMBL" id="WXK77699.1"/>
    </source>
</evidence>
<dbReference type="EMBL" id="CP147982">
    <property type="protein sequence ID" value="WXK77699.1"/>
    <property type="molecule type" value="Genomic_DNA"/>
</dbReference>
<proteinExistence type="predicted"/>
<keyword evidence="2" id="KW-0812">Transmembrane</keyword>
<keyword evidence="4" id="KW-1185">Reference proteome</keyword>
<accession>A0ABZ2QME5</accession>
<keyword evidence="2" id="KW-0472">Membrane</keyword>
<dbReference type="Proteomes" id="UP001626628">
    <property type="component" value="Chromosome"/>
</dbReference>
<keyword evidence="2" id="KW-1133">Transmembrane helix</keyword>
<feature type="region of interest" description="Disordered" evidence="1">
    <location>
        <begin position="55"/>
        <end position="80"/>
    </location>
</feature>
<protein>
    <submittedName>
        <fullName evidence="3">Uncharacterized protein</fullName>
    </submittedName>
</protein>
<organism evidence="3 4">
    <name type="scientific">Streptomyces sirii</name>
    <dbReference type="NCBI Taxonomy" id="3127701"/>
    <lineage>
        <taxon>Bacteria</taxon>
        <taxon>Bacillati</taxon>
        <taxon>Actinomycetota</taxon>
        <taxon>Actinomycetes</taxon>
        <taxon>Kitasatosporales</taxon>
        <taxon>Streptomycetaceae</taxon>
        <taxon>Streptomyces</taxon>
    </lineage>
</organism>